<keyword evidence="3" id="KW-1185">Reference proteome</keyword>
<feature type="compositionally biased region" description="Basic and acidic residues" evidence="1">
    <location>
        <begin position="1"/>
        <end position="13"/>
    </location>
</feature>
<feature type="compositionally biased region" description="Low complexity" evidence="1">
    <location>
        <begin position="141"/>
        <end position="156"/>
    </location>
</feature>
<gene>
    <name evidence="2" type="ORF">SBRCBS47491_001340</name>
</gene>
<dbReference type="EMBL" id="CAWUHC010000007">
    <property type="protein sequence ID" value="CAK7212062.1"/>
    <property type="molecule type" value="Genomic_DNA"/>
</dbReference>
<evidence type="ECO:0000313" key="3">
    <source>
        <dbReference type="Proteomes" id="UP001642406"/>
    </source>
</evidence>
<comment type="caution">
    <text evidence="2">The sequence shown here is derived from an EMBL/GenBank/DDBJ whole genome shotgun (WGS) entry which is preliminary data.</text>
</comment>
<feature type="compositionally biased region" description="Polar residues" evidence="1">
    <location>
        <begin position="53"/>
        <end position="63"/>
    </location>
</feature>
<proteinExistence type="predicted"/>
<organism evidence="2 3">
    <name type="scientific">Sporothrix bragantina</name>
    <dbReference type="NCBI Taxonomy" id="671064"/>
    <lineage>
        <taxon>Eukaryota</taxon>
        <taxon>Fungi</taxon>
        <taxon>Dikarya</taxon>
        <taxon>Ascomycota</taxon>
        <taxon>Pezizomycotina</taxon>
        <taxon>Sordariomycetes</taxon>
        <taxon>Sordariomycetidae</taxon>
        <taxon>Ophiostomatales</taxon>
        <taxon>Ophiostomataceae</taxon>
        <taxon>Sporothrix</taxon>
    </lineage>
</organism>
<feature type="region of interest" description="Disordered" evidence="1">
    <location>
        <begin position="1"/>
        <end position="113"/>
    </location>
</feature>
<evidence type="ECO:0000313" key="2">
    <source>
        <dbReference type="EMBL" id="CAK7212062.1"/>
    </source>
</evidence>
<dbReference type="Proteomes" id="UP001642406">
    <property type="component" value="Unassembled WGS sequence"/>
</dbReference>
<accession>A0ABP0AXQ0</accession>
<evidence type="ECO:0000256" key="1">
    <source>
        <dbReference type="SAM" id="MobiDB-lite"/>
    </source>
</evidence>
<protein>
    <submittedName>
        <fullName evidence="2">Uncharacterized protein</fullName>
    </submittedName>
</protein>
<reference evidence="2 3" key="1">
    <citation type="submission" date="2024-01" db="EMBL/GenBank/DDBJ databases">
        <authorList>
            <person name="Allen C."/>
            <person name="Tagirdzhanova G."/>
        </authorList>
    </citation>
    <scope>NUCLEOTIDE SEQUENCE [LARGE SCALE GENOMIC DNA]</scope>
</reference>
<feature type="compositionally biased region" description="Basic residues" evidence="1">
    <location>
        <begin position="159"/>
        <end position="171"/>
    </location>
</feature>
<feature type="region of interest" description="Disordered" evidence="1">
    <location>
        <begin position="127"/>
        <end position="177"/>
    </location>
</feature>
<name>A0ABP0AXQ0_9PEZI</name>
<sequence>MPSRDRQRHHDVAVDCPSHTRNSGRKSGGSRSGHGHVSPEASGHPNSSPYPPRSSTLLAPSNLSSSTQRSGGGSGRSSRTSDMMMSLFGRRSSRRERSDSDPPSPRRVPVVEDVFLKPSVPNYIRNGTGYENIPAPPYEHGTAGATPTTGKPTTGAPREHRRSSPHRRDRHRDRDRDQLVPKKIRAHICNSCGRVRSRKFHDANPLRSGKKPIVNFCRKCRSLFDMEHDD</sequence>